<dbReference type="GO" id="GO:0005886">
    <property type="term" value="C:plasma membrane"/>
    <property type="evidence" value="ECO:0007669"/>
    <property type="project" value="UniProtKB-SubCell"/>
</dbReference>
<name>A0A0J8GD94_9LIST</name>
<dbReference type="Gene3D" id="3.40.1710.10">
    <property type="entry name" value="abc type-2 transporter like domain"/>
    <property type="match status" value="1"/>
</dbReference>
<dbReference type="RefSeq" id="WP_223196458.1">
    <property type="nucleotide sequence ID" value="NZ_KQ130617.1"/>
</dbReference>
<dbReference type="AlphaFoldDB" id="A0A0J8GD94"/>
<sequence>MAQMGWIFKHNWDVLKKSKVRIFMIIGLPILSILIYFFSYGAGMNDSSALKLGVVNEDSGTYTNQLVTFLKEDNASVKEISYKKGKAELTGGQLDALIRMEKGANDSLANQTAAHFKIESIQGENTINTVKMLLSNDINKLLKLEKLGGVDKLNQTVNTYESSKLQVENTDLKDHSNIEQMMSAQILGFLCMMLLYAAGSLGELILKEKEEGTFYRLMSTPLSSKKYLLGNALFAYVVVLVEVLICLFAMRFAFHINPGVAYFDLFIILAIFSLMAVVLSLAFGFMASSRKSISALQTTIFTISTLLSGALIPTTIMPALMQKIAAFMPQYWVMDAVSKLQQNGSIESLGLNIAILLGYTLLFASIASYKFARNDELRSFV</sequence>
<dbReference type="Pfam" id="PF12698">
    <property type="entry name" value="ABC2_membrane_3"/>
    <property type="match status" value="1"/>
</dbReference>
<evidence type="ECO:0000256" key="8">
    <source>
        <dbReference type="SAM" id="Phobius"/>
    </source>
</evidence>
<dbReference type="EMBL" id="AZHO01000024">
    <property type="protein sequence ID" value="KMT58753.1"/>
    <property type="molecule type" value="Genomic_DNA"/>
</dbReference>
<feature type="transmembrane region" description="Helical" evidence="8">
    <location>
        <begin position="227"/>
        <end position="254"/>
    </location>
</feature>
<comment type="subcellular location">
    <subcellularLocation>
        <location evidence="1">Cell membrane</location>
        <topology evidence="1">Multi-pass membrane protein</topology>
    </subcellularLocation>
</comment>
<dbReference type="GO" id="GO:0140359">
    <property type="term" value="F:ABC-type transporter activity"/>
    <property type="evidence" value="ECO:0007669"/>
    <property type="project" value="InterPro"/>
</dbReference>
<dbReference type="InterPro" id="IPR013525">
    <property type="entry name" value="ABC2_TM"/>
</dbReference>
<gene>
    <name evidence="10" type="ORF">X560_1969</name>
</gene>
<keyword evidence="4" id="KW-1003">Cell membrane</keyword>
<dbReference type="InterPro" id="IPR051449">
    <property type="entry name" value="ABC-2_transporter_component"/>
</dbReference>
<accession>A0A0J8GD94</accession>
<dbReference type="PATRIC" id="fig|1430899.3.peg.2012"/>
<keyword evidence="7 8" id="KW-0472">Membrane</keyword>
<organism evidence="10 11">
    <name type="scientific">Listeria fleischmannii 1991</name>
    <dbReference type="NCBI Taxonomy" id="1430899"/>
    <lineage>
        <taxon>Bacteria</taxon>
        <taxon>Bacillati</taxon>
        <taxon>Bacillota</taxon>
        <taxon>Bacilli</taxon>
        <taxon>Bacillales</taxon>
        <taxon>Listeriaceae</taxon>
        <taxon>Listeria</taxon>
    </lineage>
</organism>
<keyword evidence="11" id="KW-1185">Reference proteome</keyword>
<proteinExistence type="inferred from homology"/>
<keyword evidence="5 8" id="KW-0812">Transmembrane</keyword>
<protein>
    <submittedName>
        <fullName evidence="10">ABC transporter permease YfiN</fullName>
    </submittedName>
</protein>
<evidence type="ECO:0000256" key="2">
    <source>
        <dbReference type="ARBA" id="ARBA00007783"/>
    </source>
</evidence>
<dbReference type="Proteomes" id="UP000052258">
    <property type="component" value="Unassembled WGS sequence"/>
</dbReference>
<feature type="domain" description="ABC transmembrane type-2" evidence="9">
    <location>
        <begin position="147"/>
        <end position="374"/>
    </location>
</feature>
<feature type="transmembrane region" description="Helical" evidence="8">
    <location>
        <begin position="349"/>
        <end position="369"/>
    </location>
</feature>
<dbReference type="PROSITE" id="PS51012">
    <property type="entry name" value="ABC_TM2"/>
    <property type="match status" value="1"/>
</dbReference>
<reference evidence="10 11" key="1">
    <citation type="journal article" date="2015" name="Genome Biol. Evol.">
        <title>Comparative Genomics of Listeria Sensu Lato: Genus-Wide Differences in Evolutionary Dynamics and the Progressive Gain of Complex, Potentially Pathogenicity-Related Traits through Lateral Gene Transfer.</title>
        <authorList>
            <person name="Chiara M."/>
            <person name="Caruso M."/>
            <person name="D'Erchia A.M."/>
            <person name="Manzari C."/>
            <person name="Fraccalvieri R."/>
            <person name="Goffredo E."/>
            <person name="Latorre L."/>
            <person name="Miccolupo A."/>
            <person name="Padalino I."/>
            <person name="Santagada G."/>
            <person name="Chiocco D."/>
            <person name="Pesole G."/>
            <person name="Horner D.S."/>
            <person name="Parisi A."/>
        </authorList>
    </citation>
    <scope>NUCLEOTIDE SEQUENCE [LARGE SCALE GENOMIC DNA]</scope>
    <source>
        <strain evidence="10 11">1991</strain>
    </source>
</reference>
<dbReference type="InterPro" id="IPR047817">
    <property type="entry name" value="ABC2_TM_bact-type"/>
</dbReference>
<keyword evidence="3" id="KW-0813">Transport</keyword>
<evidence type="ECO:0000256" key="5">
    <source>
        <dbReference type="ARBA" id="ARBA00022692"/>
    </source>
</evidence>
<keyword evidence="6 8" id="KW-1133">Transmembrane helix</keyword>
<evidence type="ECO:0000313" key="10">
    <source>
        <dbReference type="EMBL" id="KMT58753.1"/>
    </source>
</evidence>
<feature type="transmembrane region" description="Helical" evidence="8">
    <location>
        <begin position="186"/>
        <end position="206"/>
    </location>
</feature>
<evidence type="ECO:0000256" key="6">
    <source>
        <dbReference type="ARBA" id="ARBA00022989"/>
    </source>
</evidence>
<evidence type="ECO:0000256" key="4">
    <source>
        <dbReference type="ARBA" id="ARBA00022475"/>
    </source>
</evidence>
<dbReference type="PANTHER" id="PTHR30294">
    <property type="entry name" value="MEMBRANE COMPONENT OF ABC TRANSPORTER YHHJ-RELATED"/>
    <property type="match status" value="1"/>
</dbReference>
<comment type="caution">
    <text evidence="10">The sequence shown here is derived from an EMBL/GenBank/DDBJ whole genome shotgun (WGS) entry which is preliminary data.</text>
</comment>
<comment type="similarity">
    <text evidence="2">Belongs to the ABC-2 integral membrane protein family.</text>
</comment>
<evidence type="ECO:0000313" key="11">
    <source>
        <dbReference type="Proteomes" id="UP000052258"/>
    </source>
</evidence>
<dbReference type="PANTHER" id="PTHR30294:SF45">
    <property type="entry name" value="LINEARMYCIN RESISTANCE PERMEASE PROTEIN LNRN"/>
    <property type="match status" value="1"/>
</dbReference>
<feature type="transmembrane region" description="Helical" evidence="8">
    <location>
        <begin position="260"/>
        <end position="287"/>
    </location>
</feature>
<evidence type="ECO:0000256" key="7">
    <source>
        <dbReference type="ARBA" id="ARBA00023136"/>
    </source>
</evidence>
<feature type="transmembrane region" description="Helical" evidence="8">
    <location>
        <begin position="299"/>
        <end position="321"/>
    </location>
</feature>
<evidence type="ECO:0000256" key="1">
    <source>
        <dbReference type="ARBA" id="ARBA00004651"/>
    </source>
</evidence>
<feature type="transmembrane region" description="Helical" evidence="8">
    <location>
        <begin position="20"/>
        <end position="42"/>
    </location>
</feature>
<evidence type="ECO:0000256" key="3">
    <source>
        <dbReference type="ARBA" id="ARBA00022448"/>
    </source>
</evidence>
<evidence type="ECO:0000259" key="9">
    <source>
        <dbReference type="PROSITE" id="PS51012"/>
    </source>
</evidence>